<keyword evidence="2" id="KW-1185">Reference proteome</keyword>
<protein>
    <submittedName>
        <fullName evidence="1">Uncharacterized protein</fullName>
    </submittedName>
</protein>
<dbReference type="AlphaFoldDB" id="A0A8J3ZHK6"/>
<name>A0A8J3ZHK6_9ACTN</name>
<dbReference type="EMBL" id="BOPG01000074">
    <property type="protein sequence ID" value="GIJ62040.1"/>
    <property type="molecule type" value="Genomic_DNA"/>
</dbReference>
<comment type="caution">
    <text evidence="1">The sequence shown here is derived from an EMBL/GenBank/DDBJ whole genome shotgun (WGS) entry which is preliminary data.</text>
</comment>
<dbReference type="Proteomes" id="UP000612585">
    <property type="component" value="Unassembled WGS sequence"/>
</dbReference>
<accession>A0A8J3ZHK6</accession>
<proteinExistence type="predicted"/>
<sequence length="111" mass="12232">MGHIIDEIEHGTRTVNGIDVTIRELVWNDLGRSFEVHRVDTGEDLTEDGCFDTLPTDEQIADPLADRQPDWWICRGCGTRIDARTGADLIVEHVRDGDPVDGAGNPIGGPR</sequence>
<gene>
    <name evidence="1" type="ORF">Vau01_095560</name>
</gene>
<evidence type="ECO:0000313" key="1">
    <source>
        <dbReference type="EMBL" id="GIJ62040.1"/>
    </source>
</evidence>
<organism evidence="1 2">
    <name type="scientific">Virgisporangium aurantiacum</name>
    <dbReference type="NCBI Taxonomy" id="175570"/>
    <lineage>
        <taxon>Bacteria</taxon>
        <taxon>Bacillati</taxon>
        <taxon>Actinomycetota</taxon>
        <taxon>Actinomycetes</taxon>
        <taxon>Micromonosporales</taxon>
        <taxon>Micromonosporaceae</taxon>
        <taxon>Virgisporangium</taxon>
    </lineage>
</organism>
<evidence type="ECO:0000313" key="2">
    <source>
        <dbReference type="Proteomes" id="UP000612585"/>
    </source>
</evidence>
<reference evidence="1" key="1">
    <citation type="submission" date="2021-01" db="EMBL/GenBank/DDBJ databases">
        <title>Whole genome shotgun sequence of Virgisporangium aurantiacum NBRC 16421.</title>
        <authorList>
            <person name="Komaki H."/>
            <person name="Tamura T."/>
        </authorList>
    </citation>
    <scope>NUCLEOTIDE SEQUENCE</scope>
    <source>
        <strain evidence="1">NBRC 16421</strain>
    </source>
</reference>